<name>A0A8B6EEA3_MYTGA</name>
<reference evidence="2" key="1">
    <citation type="submission" date="2018-11" db="EMBL/GenBank/DDBJ databases">
        <authorList>
            <person name="Alioto T."/>
            <person name="Alioto T."/>
        </authorList>
    </citation>
    <scope>NUCLEOTIDE SEQUENCE</scope>
</reference>
<keyword evidence="1" id="KW-0472">Membrane</keyword>
<organism evidence="2 3">
    <name type="scientific">Mytilus galloprovincialis</name>
    <name type="common">Mediterranean mussel</name>
    <dbReference type="NCBI Taxonomy" id="29158"/>
    <lineage>
        <taxon>Eukaryota</taxon>
        <taxon>Metazoa</taxon>
        <taxon>Spiralia</taxon>
        <taxon>Lophotrochozoa</taxon>
        <taxon>Mollusca</taxon>
        <taxon>Bivalvia</taxon>
        <taxon>Autobranchia</taxon>
        <taxon>Pteriomorphia</taxon>
        <taxon>Mytilida</taxon>
        <taxon>Mytiloidea</taxon>
        <taxon>Mytilidae</taxon>
        <taxon>Mytilinae</taxon>
        <taxon>Mytilus</taxon>
    </lineage>
</organism>
<dbReference type="Pfam" id="PF13489">
    <property type="entry name" value="Methyltransf_23"/>
    <property type="match status" value="1"/>
</dbReference>
<keyword evidence="1" id="KW-0812">Transmembrane</keyword>
<dbReference type="EMBL" id="UYJE01004983">
    <property type="protein sequence ID" value="VDI33025.1"/>
    <property type="molecule type" value="Genomic_DNA"/>
</dbReference>
<dbReference type="PANTHER" id="PTHR43591:SF101">
    <property type="entry name" value="METHYLTRANSFERASE-LIKE PROTEIN 27"/>
    <property type="match status" value="1"/>
</dbReference>
<sequence>MSRSTYDVQTDRKYDVCGFTVSQSSKENFKTEWINSDSLIAKFKFEIYDRNMKPMIYSKANETFLPLEWSVTLGHEAKGNLYTSWMIDNWLYSFGLLDARTLTNITIQLISTSSSCQIIFGENETVQSITTALHTLPVKTWREYDKKRKNIKTYWCFYSAYPRITESAWYTAKIYFGFAIRMFGYRCCYKTRTELFECTDESGSRLNQYQLMPYYVGMVFFCFFPIMLMKCSARSMKSGSKIRTTKQKSYQNLDLDDKYIYLQKRSPVSVASLFLGICGLGFKHPVAATRIRRIIFVLGLPLFVYLEILMYYIGWPELAPALVKNKIPFGFTSILGGLSESRSLFLPTFGGPFIALFLYFVAGIALLVIPVDHGSHIEMGLPSDNGAYSSLLSINVATIEKLSSKRCLNRKEHDYSQLLHKTIKAAKYIGEIQEDVNYAMTESGSEFVNIEMLSKDPKERRVRERRQLPGIPKKLFEFVSRKYRPLHICIFLSVLQIALMSFLISASIVFVSQYVRPMRTDESSEILHVLSVLLITILPNLIHSFFTEKINPKFIDTVDVQVPRLTMNDKEYNNHETHLFNTQLSSDQVADYYDRWAENGRYDEEIKNTLKAPEITAKTTITLYDQSVRPSIEILDIGAGTGLVAEMLRKSGFQKIDALDPSKGMLEKAKEKNLYRNYVCELLTKETFKNANGLYDCIVCSGSFCPGHIPAEALHEFIRLTKKGGHVVIAMRDEWEAPGYSDSIKTRMRQLIDDGKWVKTHEELYNHYFDKAGVVYVFQVA</sequence>
<proteinExistence type="predicted"/>
<keyword evidence="1" id="KW-1133">Transmembrane helix</keyword>
<evidence type="ECO:0000313" key="3">
    <source>
        <dbReference type="Proteomes" id="UP000596742"/>
    </source>
</evidence>
<dbReference type="Gene3D" id="3.40.50.150">
    <property type="entry name" value="Vaccinia Virus protein VP39"/>
    <property type="match status" value="1"/>
</dbReference>
<dbReference type="PANTHER" id="PTHR43591">
    <property type="entry name" value="METHYLTRANSFERASE"/>
    <property type="match status" value="1"/>
</dbReference>
<accession>A0A8B6EEA3</accession>
<dbReference type="AlphaFoldDB" id="A0A8B6EEA3"/>
<gene>
    <name evidence="2" type="ORF">MGAL_10B012362</name>
</gene>
<feature type="transmembrane region" description="Helical" evidence="1">
    <location>
        <begin position="488"/>
        <end position="514"/>
    </location>
</feature>
<dbReference type="Proteomes" id="UP000596742">
    <property type="component" value="Unassembled WGS sequence"/>
</dbReference>
<comment type="caution">
    <text evidence="2">The sequence shown here is derived from an EMBL/GenBank/DDBJ whole genome shotgun (WGS) entry which is preliminary data.</text>
</comment>
<feature type="transmembrane region" description="Helical" evidence="1">
    <location>
        <begin position="212"/>
        <end position="233"/>
    </location>
</feature>
<keyword evidence="3" id="KW-1185">Reference proteome</keyword>
<evidence type="ECO:0000313" key="2">
    <source>
        <dbReference type="EMBL" id="VDI33025.1"/>
    </source>
</evidence>
<dbReference type="CDD" id="cd02440">
    <property type="entry name" value="AdoMet_MTases"/>
    <property type="match status" value="1"/>
</dbReference>
<feature type="transmembrane region" description="Helical" evidence="1">
    <location>
        <begin position="349"/>
        <end position="369"/>
    </location>
</feature>
<dbReference type="InterPro" id="IPR029063">
    <property type="entry name" value="SAM-dependent_MTases_sf"/>
</dbReference>
<evidence type="ECO:0008006" key="4">
    <source>
        <dbReference type="Google" id="ProtNLM"/>
    </source>
</evidence>
<dbReference type="OrthoDB" id="6077178at2759"/>
<feature type="transmembrane region" description="Helical" evidence="1">
    <location>
        <begin position="294"/>
        <end position="313"/>
    </location>
</feature>
<feature type="transmembrane region" description="Helical" evidence="1">
    <location>
        <begin position="526"/>
        <end position="546"/>
    </location>
</feature>
<evidence type="ECO:0000256" key="1">
    <source>
        <dbReference type="SAM" id="Phobius"/>
    </source>
</evidence>
<protein>
    <recommendedName>
        <fullName evidence="4">Methyltransferase type 11 domain-containing protein</fullName>
    </recommendedName>
</protein>
<dbReference type="SUPFAM" id="SSF53335">
    <property type="entry name" value="S-adenosyl-L-methionine-dependent methyltransferases"/>
    <property type="match status" value="1"/>
</dbReference>